<feature type="non-terminal residue" evidence="1">
    <location>
        <position position="98"/>
    </location>
</feature>
<proteinExistence type="predicted"/>
<dbReference type="OrthoDB" id="10070851at2759"/>
<evidence type="ECO:0000313" key="2">
    <source>
        <dbReference type="Proteomes" id="UP000780801"/>
    </source>
</evidence>
<dbReference type="Proteomes" id="UP000780801">
    <property type="component" value="Unassembled WGS sequence"/>
</dbReference>
<name>A0A9P6FTW2_9FUNG</name>
<keyword evidence="2" id="KW-1185">Reference proteome</keyword>
<dbReference type="Gene3D" id="1.20.1270.60">
    <property type="entry name" value="Arfaptin homology (AH) domain/BAR domain"/>
    <property type="match status" value="1"/>
</dbReference>
<gene>
    <name evidence="1" type="ORF">BGW38_001363</name>
</gene>
<reference evidence="1" key="1">
    <citation type="journal article" date="2020" name="Fungal Divers.">
        <title>Resolving the Mortierellaceae phylogeny through synthesis of multi-gene phylogenetics and phylogenomics.</title>
        <authorList>
            <person name="Vandepol N."/>
            <person name="Liber J."/>
            <person name="Desiro A."/>
            <person name="Na H."/>
            <person name="Kennedy M."/>
            <person name="Barry K."/>
            <person name="Grigoriev I.V."/>
            <person name="Miller A.N."/>
            <person name="O'Donnell K."/>
            <person name="Stajich J.E."/>
            <person name="Bonito G."/>
        </authorList>
    </citation>
    <scope>NUCLEOTIDE SEQUENCE</scope>
    <source>
        <strain evidence="1">KOD1015</strain>
    </source>
</reference>
<dbReference type="EMBL" id="JAABOA010001428">
    <property type="protein sequence ID" value="KAF9581572.1"/>
    <property type="molecule type" value="Genomic_DNA"/>
</dbReference>
<evidence type="ECO:0000313" key="1">
    <source>
        <dbReference type="EMBL" id="KAF9581572.1"/>
    </source>
</evidence>
<organism evidence="1 2">
    <name type="scientific">Lunasporangiospora selenospora</name>
    <dbReference type="NCBI Taxonomy" id="979761"/>
    <lineage>
        <taxon>Eukaryota</taxon>
        <taxon>Fungi</taxon>
        <taxon>Fungi incertae sedis</taxon>
        <taxon>Mucoromycota</taxon>
        <taxon>Mortierellomycotina</taxon>
        <taxon>Mortierellomycetes</taxon>
        <taxon>Mortierellales</taxon>
        <taxon>Mortierellaceae</taxon>
        <taxon>Lunasporangiospora</taxon>
    </lineage>
</organism>
<accession>A0A9P6FTW2</accession>
<comment type="caution">
    <text evidence="1">The sequence shown here is derived from an EMBL/GenBank/DDBJ whole genome shotgun (WGS) entry which is preliminary data.</text>
</comment>
<dbReference type="AlphaFoldDB" id="A0A9P6FTW2"/>
<protein>
    <submittedName>
        <fullName evidence="1">Uncharacterized protein</fullName>
    </submittedName>
</protein>
<dbReference type="SUPFAM" id="SSF103657">
    <property type="entry name" value="BAR/IMD domain-like"/>
    <property type="match status" value="1"/>
</dbReference>
<sequence>MPPAPPTPLTVSSGTTSSEGVSAMIPVANITLEDALLDNPNFRANIKLFEGQVFFIESWLVALQRSMNQFVDEWKRLNEVTSTLRKRAEVPLLSQGML</sequence>
<dbReference type="InterPro" id="IPR027267">
    <property type="entry name" value="AH/BAR_dom_sf"/>
</dbReference>